<accession>A0A8J5TKG5</accession>
<sequence length="451" mass="49655">MAALTRVIPRLLSYNYSLPKRNGISAKPYFIYLTSIHQLRCKLLQINLFHTSLPLLKEVVEGGLGGDPYRRQVVLGIETSCDDTGAAVVADSGEVLGEALHNQQSVHLRHGGIIPPVAQRLHEQNIEQVVNEALEKAGMTVRDLDAIAATVKPGLSLSLSVGTRYGKNLAVSGKKPFIPIHHMEAHALTVRMVHKAEFPFLVLLASGGHSLLVIAHSLDHWSIIGQTIDDAPGEALDQGARRLKLRNIPECASMSGGQAIEYLATGGNPRAYEFPTPMGKYKDCTFSFSGLKHTLTRLIERLEEEYEVEGGNIIPPIQDVCASFQYAVTKHLVRQTQRAMVYLDVRDLLPSQNKTLVVSGGVACNQYIRAALQKLCDTTGYQLLCPPPKLCTDNGIMIAWNGMERWLAKAGVLHDEEDIAAVDFQARCPIGEDLTNDVRSLRIQAQKWVKF</sequence>
<dbReference type="EMBL" id="JAHLQT010003582">
    <property type="protein sequence ID" value="KAG7176235.1"/>
    <property type="molecule type" value="Genomic_DNA"/>
</dbReference>
<protein>
    <submittedName>
        <fullName evidence="10">tRNA N6-adenosine threonylcarbamoyltransferase-like</fullName>
    </submittedName>
</protein>
<dbReference type="NCBIfam" id="TIGR00329">
    <property type="entry name" value="gcp_kae1"/>
    <property type="match status" value="1"/>
</dbReference>
<dbReference type="AlphaFoldDB" id="A0A8J5TKG5"/>
<organism evidence="10 11">
    <name type="scientific">Homarus americanus</name>
    <name type="common">American lobster</name>
    <dbReference type="NCBI Taxonomy" id="6706"/>
    <lineage>
        <taxon>Eukaryota</taxon>
        <taxon>Metazoa</taxon>
        <taxon>Ecdysozoa</taxon>
        <taxon>Arthropoda</taxon>
        <taxon>Crustacea</taxon>
        <taxon>Multicrustacea</taxon>
        <taxon>Malacostraca</taxon>
        <taxon>Eumalacostraca</taxon>
        <taxon>Eucarida</taxon>
        <taxon>Decapoda</taxon>
        <taxon>Pleocyemata</taxon>
        <taxon>Astacidea</taxon>
        <taxon>Nephropoidea</taxon>
        <taxon>Nephropidae</taxon>
        <taxon>Homarus</taxon>
    </lineage>
</organism>
<name>A0A8J5TKG5_HOMAM</name>
<evidence type="ECO:0000256" key="5">
    <source>
        <dbReference type="ARBA" id="ARBA00022946"/>
    </source>
</evidence>
<keyword evidence="11" id="KW-1185">Reference proteome</keyword>
<dbReference type="NCBIfam" id="TIGR03723">
    <property type="entry name" value="T6A_TsaD_YgjD"/>
    <property type="match status" value="1"/>
</dbReference>
<evidence type="ECO:0000256" key="8">
    <source>
        <dbReference type="HAMAP-Rule" id="MF_03179"/>
    </source>
</evidence>
<evidence type="ECO:0000256" key="3">
    <source>
        <dbReference type="ARBA" id="ARBA00022694"/>
    </source>
</evidence>
<evidence type="ECO:0000256" key="2">
    <source>
        <dbReference type="ARBA" id="ARBA00022679"/>
    </source>
</evidence>
<proteinExistence type="inferred from homology"/>
<evidence type="ECO:0000259" key="9">
    <source>
        <dbReference type="Pfam" id="PF00814"/>
    </source>
</evidence>
<dbReference type="PANTHER" id="PTHR11735">
    <property type="entry name" value="TRNA N6-ADENOSINE THREONYLCARBAMOYLTRANSFERASE"/>
    <property type="match status" value="1"/>
</dbReference>
<comment type="similarity">
    <text evidence="8">Belongs to the KAE1 / TsaD family.</text>
</comment>
<keyword evidence="6 8" id="KW-0496">Mitochondrion</keyword>
<evidence type="ECO:0000256" key="1">
    <source>
        <dbReference type="ARBA" id="ARBA00004173"/>
    </source>
</evidence>
<comment type="subunit">
    <text evidence="8">Homodimer.</text>
</comment>
<evidence type="ECO:0000256" key="6">
    <source>
        <dbReference type="ARBA" id="ARBA00023128"/>
    </source>
</evidence>
<evidence type="ECO:0000313" key="11">
    <source>
        <dbReference type="Proteomes" id="UP000747542"/>
    </source>
</evidence>
<comment type="caution">
    <text evidence="10">The sequence shown here is derived from an EMBL/GenBank/DDBJ whole genome shotgun (WGS) entry which is preliminary data.</text>
</comment>
<dbReference type="Pfam" id="PF00814">
    <property type="entry name" value="TsaD"/>
    <property type="match status" value="1"/>
</dbReference>
<dbReference type="InterPro" id="IPR000905">
    <property type="entry name" value="Gcp-like_dom"/>
</dbReference>
<keyword evidence="5" id="KW-0809">Transit peptide</keyword>
<feature type="domain" description="Gcp-like" evidence="9">
    <location>
        <begin position="94"/>
        <end position="400"/>
    </location>
</feature>
<gene>
    <name evidence="10" type="primary">osgepl1-L</name>
    <name evidence="10" type="ORF">Hamer_G009003</name>
</gene>
<dbReference type="OrthoDB" id="10259622at2759"/>
<dbReference type="InterPro" id="IPR017861">
    <property type="entry name" value="KAE1/TsaD"/>
</dbReference>
<comment type="function">
    <text evidence="8">Required for the formation of a threonylcarbamoyl group on adenosine at position 37 (t(6)A37) in mitochondrial tRNAs that read codons beginning with adenine. Probably involved in the transfer of the threonylcarbamoyl moiety of threonylcarbamoyl-AMP (TC-AMP) to the N6 group of A37. Involved in mitochondrial genome maintenance.</text>
</comment>
<dbReference type="GO" id="GO:0061711">
    <property type="term" value="F:tRNA N(6)-L-threonylcarbamoyladenine synthase activity"/>
    <property type="evidence" value="ECO:0007669"/>
    <property type="project" value="UniProtKB-EC"/>
</dbReference>
<reference evidence="10" key="1">
    <citation type="journal article" date="2021" name="Sci. Adv.">
        <title>The American lobster genome reveals insights on longevity, neural, and immune adaptations.</title>
        <authorList>
            <person name="Polinski J.M."/>
            <person name="Zimin A.V."/>
            <person name="Clark K.F."/>
            <person name="Kohn A.B."/>
            <person name="Sadowski N."/>
            <person name="Timp W."/>
            <person name="Ptitsyn A."/>
            <person name="Khanna P."/>
            <person name="Romanova D.Y."/>
            <person name="Williams P."/>
            <person name="Greenwood S.J."/>
            <person name="Moroz L.L."/>
            <person name="Walt D.R."/>
            <person name="Bodnar A.G."/>
        </authorList>
    </citation>
    <scope>NUCLEOTIDE SEQUENCE</scope>
    <source>
        <strain evidence="10">GMGI-L3</strain>
    </source>
</reference>
<dbReference type="PANTHER" id="PTHR11735:SF6">
    <property type="entry name" value="TRNA N6-ADENOSINE THREONYLCARBAMOYLTRANSFERASE, MITOCHONDRIAL"/>
    <property type="match status" value="1"/>
</dbReference>
<keyword evidence="4 8" id="KW-0479">Metal-binding</keyword>
<keyword evidence="2 8" id="KW-0808">Transferase</keyword>
<dbReference type="CDD" id="cd24134">
    <property type="entry name" value="ASKHA_NBD_OSGEPL1_QRI7_euk"/>
    <property type="match status" value="1"/>
</dbReference>
<keyword evidence="3 8" id="KW-0819">tRNA processing</keyword>
<comment type="cofactor">
    <cofactor evidence="8">
        <name>a divalent metal cation</name>
        <dbReference type="ChEBI" id="CHEBI:60240"/>
    </cofactor>
    <text evidence="8">Binds 1 divalent metal cation per subunit.</text>
</comment>
<dbReference type="GO" id="GO:0002949">
    <property type="term" value="P:tRNA threonylcarbamoyladenosine modification"/>
    <property type="evidence" value="ECO:0007669"/>
    <property type="project" value="UniProtKB-UniRule"/>
</dbReference>
<evidence type="ECO:0000256" key="4">
    <source>
        <dbReference type="ARBA" id="ARBA00022723"/>
    </source>
</evidence>
<evidence type="ECO:0000256" key="7">
    <source>
        <dbReference type="ARBA" id="ARBA00023315"/>
    </source>
</evidence>
<dbReference type="FunFam" id="3.30.420.40:FF:000083">
    <property type="entry name" value="Probable tRNA N6-adenosine threonylcarbamoyltransferase, mitochondrial"/>
    <property type="match status" value="1"/>
</dbReference>
<comment type="catalytic activity">
    <reaction evidence="8">
        <text>L-threonylcarbamoyladenylate + adenosine(37) in tRNA = N(6)-L-threonylcarbamoyladenosine(37) in tRNA + AMP + H(+)</text>
        <dbReference type="Rhea" id="RHEA:37059"/>
        <dbReference type="Rhea" id="RHEA-COMP:10162"/>
        <dbReference type="Rhea" id="RHEA-COMP:10163"/>
        <dbReference type="ChEBI" id="CHEBI:15378"/>
        <dbReference type="ChEBI" id="CHEBI:73682"/>
        <dbReference type="ChEBI" id="CHEBI:74411"/>
        <dbReference type="ChEBI" id="CHEBI:74418"/>
        <dbReference type="ChEBI" id="CHEBI:456215"/>
        <dbReference type="EC" id="2.3.1.234"/>
    </reaction>
</comment>
<comment type="subcellular location">
    <subcellularLocation>
        <location evidence="1 8">Mitochondrion</location>
    </subcellularLocation>
</comment>
<dbReference type="GO" id="GO:0046872">
    <property type="term" value="F:metal ion binding"/>
    <property type="evidence" value="ECO:0007669"/>
    <property type="project" value="UniProtKB-KW"/>
</dbReference>
<dbReference type="GO" id="GO:0005739">
    <property type="term" value="C:mitochondrion"/>
    <property type="evidence" value="ECO:0007669"/>
    <property type="project" value="UniProtKB-SubCell"/>
</dbReference>
<dbReference type="InterPro" id="IPR022450">
    <property type="entry name" value="TsaD"/>
</dbReference>
<dbReference type="Proteomes" id="UP000747542">
    <property type="component" value="Unassembled WGS sequence"/>
</dbReference>
<dbReference type="HAMAP" id="MF_01445">
    <property type="entry name" value="TsaD"/>
    <property type="match status" value="1"/>
</dbReference>
<evidence type="ECO:0000313" key="10">
    <source>
        <dbReference type="EMBL" id="KAG7176235.1"/>
    </source>
</evidence>
<keyword evidence="7 8" id="KW-0012">Acyltransferase</keyword>